<reference evidence="10" key="1">
    <citation type="journal article" date="2019" name="Int. J. Syst. Evol. Microbiol.">
        <title>The Global Catalogue of Microorganisms (GCM) 10K type strain sequencing project: providing services to taxonomists for standard genome sequencing and annotation.</title>
        <authorList>
            <consortium name="The Broad Institute Genomics Platform"/>
            <consortium name="The Broad Institute Genome Sequencing Center for Infectious Disease"/>
            <person name="Wu L."/>
            <person name="Ma J."/>
        </authorList>
    </citation>
    <scope>NUCLEOTIDE SEQUENCE [LARGE SCALE GENOMIC DNA]</scope>
    <source>
        <strain evidence="10">JCM 4594</strain>
    </source>
</reference>
<proteinExistence type="inferred from homology"/>
<sequence>MSARVRSVCAVAVAAALATAAVGPLAAAAPQPPGESSAALPGGPPAASAPALLNQLQTLYRQTEEATEAYKTTDVELKRREGEDKKLTASLTQARTALARSRGDAGRLAREQYQGRSDLSTYLRLLLASDPQSALDQRHVLDRAAGERKAALDRLAGGERRAAELARASRRALDEQQALAKQQQQAKEDVELRLKEVEKLLSGLSPDQLAELTRLEQQGTERAQQSLLASGALSATRAPSPEGDRALTYAVDQIGKPYVWGAEGPESYDCSGLTSQAWAHAGRSIPRTSQEQWAELPRVPLNSLRPGDLVIYFPKATHVAMYLGDGLVVQAPRPGTRVKVSPIAANPLLGAVRPDPTAGSLSSYRPPRLPEGASEGTDTGYSTDAEPAN</sequence>
<evidence type="ECO:0000256" key="6">
    <source>
        <dbReference type="SAM" id="MobiDB-lite"/>
    </source>
</evidence>
<dbReference type="RefSeq" id="WP_190029427.1">
    <property type="nucleotide sequence ID" value="NZ_BMUU01000021.1"/>
</dbReference>
<dbReference type="GeneID" id="96295279"/>
<comment type="caution">
    <text evidence="9">The sequence shown here is derived from an EMBL/GenBank/DDBJ whole genome shotgun (WGS) entry which is preliminary data.</text>
</comment>
<dbReference type="PANTHER" id="PTHR47359">
    <property type="entry name" value="PEPTIDOGLYCAN DL-ENDOPEPTIDASE CWLO"/>
    <property type="match status" value="1"/>
</dbReference>
<feature type="region of interest" description="Disordered" evidence="6">
    <location>
        <begin position="348"/>
        <end position="389"/>
    </location>
</feature>
<feature type="coiled-coil region" evidence="5">
    <location>
        <begin position="165"/>
        <end position="200"/>
    </location>
</feature>
<evidence type="ECO:0000256" key="2">
    <source>
        <dbReference type="ARBA" id="ARBA00022670"/>
    </source>
</evidence>
<keyword evidence="10" id="KW-1185">Reference proteome</keyword>
<name>A0ABQ3AZK5_9ACTN</name>
<keyword evidence="2" id="KW-0645">Protease</keyword>
<organism evidence="9 10">
    <name type="scientific">Streptomyces xanthochromogenes</name>
    <dbReference type="NCBI Taxonomy" id="67384"/>
    <lineage>
        <taxon>Bacteria</taxon>
        <taxon>Bacillati</taxon>
        <taxon>Actinomycetota</taxon>
        <taxon>Actinomycetes</taxon>
        <taxon>Kitasatosporales</taxon>
        <taxon>Streptomycetaceae</taxon>
        <taxon>Streptomyces</taxon>
    </lineage>
</organism>
<dbReference type="Proteomes" id="UP000600946">
    <property type="component" value="Unassembled WGS sequence"/>
</dbReference>
<accession>A0ABQ3AZK5</accession>
<protein>
    <recommendedName>
        <fullName evidence="8">NlpC/P60 domain-containing protein</fullName>
    </recommendedName>
</protein>
<dbReference type="PROSITE" id="PS51935">
    <property type="entry name" value="NLPC_P60"/>
    <property type="match status" value="1"/>
</dbReference>
<dbReference type="InterPro" id="IPR051794">
    <property type="entry name" value="PG_Endopeptidase_C40"/>
</dbReference>
<feature type="chain" id="PRO_5046023210" description="NlpC/P60 domain-containing protein" evidence="7">
    <location>
        <begin position="21"/>
        <end position="389"/>
    </location>
</feature>
<dbReference type="Gene3D" id="3.90.1720.10">
    <property type="entry name" value="endopeptidase domain like (from Nostoc punctiforme)"/>
    <property type="match status" value="1"/>
</dbReference>
<dbReference type="InterPro" id="IPR038765">
    <property type="entry name" value="Papain-like_cys_pep_sf"/>
</dbReference>
<feature type="domain" description="NlpC/P60" evidence="8">
    <location>
        <begin position="240"/>
        <end position="364"/>
    </location>
</feature>
<keyword evidence="3" id="KW-0378">Hydrolase</keyword>
<feature type="region of interest" description="Disordered" evidence="6">
    <location>
        <begin position="27"/>
        <end position="48"/>
    </location>
</feature>
<evidence type="ECO:0000256" key="5">
    <source>
        <dbReference type="SAM" id="Coils"/>
    </source>
</evidence>
<keyword evidence="4" id="KW-0788">Thiol protease</keyword>
<keyword evidence="7" id="KW-0732">Signal</keyword>
<feature type="signal peptide" evidence="7">
    <location>
        <begin position="1"/>
        <end position="20"/>
    </location>
</feature>
<evidence type="ECO:0000313" key="10">
    <source>
        <dbReference type="Proteomes" id="UP000600946"/>
    </source>
</evidence>
<gene>
    <name evidence="9" type="ORF">GCM10010326_74360</name>
</gene>
<evidence type="ECO:0000259" key="8">
    <source>
        <dbReference type="PROSITE" id="PS51935"/>
    </source>
</evidence>
<evidence type="ECO:0000313" key="9">
    <source>
        <dbReference type="EMBL" id="GGY69122.1"/>
    </source>
</evidence>
<keyword evidence="5" id="KW-0175">Coiled coil</keyword>
<dbReference type="PANTHER" id="PTHR47359:SF3">
    <property type="entry name" value="NLP_P60 DOMAIN-CONTAINING PROTEIN-RELATED"/>
    <property type="match status" value="1"/>
</dbReference>
<evidence type="ECO:0000256" key="1">
    <source>
        <dbReference type="ARBA" id="ARBA00007074"/>
    </source>
</evidence>
<dbReference type="Pfam" id="PF00877">
    <property type="entry name" value="NLPC_P60"/>
    <property type="match status" value="1"/>
</dbReference>
<dbReference type="InterPro" id="IPR000064">
    <property type="entry name" value="NLP_P60_dom"/>
</dbReference>
<evidence type="ECO:0000256" key="7">
    <source>
        <dbReference type="SAM" id="SignalP"/>
    </source>
</evidence>
<evidence type="ECO:0000256" key="4">
    <source>
        <dbReference type="ARBA" id="ARBA00022807"/>
    </source>
</evidence>
<evidence type="ECO:0000256" key="3">
    <source>
        <dbReference type="ARBA" id="ARBA00022801"/>
    </source>
</evidence>
<dbReference type="SUPFAM" id="SSF54001">
    <property type="entry name" value="Cysteine proteinases"/>
    <property type="match status" value="1"/>
</dbReference>
<comment type="similarity">
    <text evidence="1">Belongs to the peptidase C40 family.</text>
</comment>
<dbReference type="EMBL" id="BMUU01000021">
    <property type="protein sequence ID" value="GGY69122.1"/>
    <property type="molecule type" value="Genomic_DNA"/>
</dbReference>